<dbReference type="EMBL" id="CALNXI010003443">
    <property type="protein sequence ID" value="CAH3193288.1"/>
    <property type="molecule type" value="Genomic_DNA"/>
</dbReference>
<gene>
    <name evidence="1" type="ORF">PEVE_00025578</name>
</gene>
<proteinExistence type="predicted"/>
<reference evidence="1 2" key="1">
    <citation type="submission" date="2022-05" db="EMBL/GenBank/DDBJ databases">
        <authorList>
            <consortium name="Genoscope - CEA"/>
            <person name="William W."/>
        </authorList>
    </citation>
    <scope>NUCLEOTIDE SEQUENCE [LARGE SCALE GENOMIC DNA]</scope>
</reference>
<keyword evidence="2" id="KW-1185">Reference proteome</keyword>
<dbReference type="Proteomes" id="UP001159427">
    <property type="component" value="Unassembled WGS sequence"/>
</dbReference>
<evidence type="ECO:0000313" key="2">
    <source>
        <dbReference type="Proteomes" id="UP001159427"/>
    </source>
</evidence>
<name>A0ABN8SU59_9CNID</name>
<sequence>ISKEKLASDLVCLLDEASRPRDVAALKAEIESYFIVGGARIDMIGKVMELDNNIGTYNFDIPMLEETETGIIEAGKSQGTLSTDLRQTFTDNLLSTYKQLERSFMIKLYELQKAL</sequence>
<evidence type="ECO:0000313" key="1">
    <source>
        <dbReference type="EMBL" id="CAH3193288.1"/>
    </source>
</evidence>
<protein>
    <submittedName>
        <fullName evidence="1">Uncharacterized protein</fullName>
    </submittedName>
</protein>
<feature type="non-terminal residue" evidence="1">
    <location>
        <position position="1"/>
    </location>
</feature>
<comment type="caution">
    <text evidence="1">The sequence shown here is derived from an EMBL/GenBank/DDBJ whole genome shotgun (WGS) entry which is preliminary data.</text>
</comment>
<accession>A0ABN8SU59</accession>
<feature type="non-terminal residue" evidence="1">
    <location>
        <position position="115"/>
    </location>
</feature>
<organism evidence="1 2">
    <name type="scientific">Porites evermanni</name>
    <dbReference type="NCBI Taxonomy" id="104178"/>
    <lineage>
        <taxon>Eukaryota</taxon>
        <taxon>Metazoa</taxon>
        <taxon>Cnidaria</taxon>
        <taxon>Anthozoa</taxon>
        <taxon>Hexacorallia</taxon>
        <taxon>Scleractinia</taxon>
        <taxon>Fungiina</taxon>
        <taxon>Poritidae</taxon>
        <taxon>Porites</taxon>
    </lineage>
</organism>